<gene>
    <name evidence="6" type="ORF">RirG_264020</name>
</gene>
<dbReference type="InterPro" id="IPR051681">
    <property type="entry name" value="Ser/Thr_Kinases-Pseudokinases"/>
</dbReference>
<dbReference type="SUPFAM" id="SSF56112">
    <property type="entry name" value="Protein kinase-like (PK-like)"/>
    <property type="match status" value="1"/>
</dbReference>
<evidence type="ECO:0000256" key="3">
    <source>
        <dbReference type="ARBA" id="ARBA00022777"/>
    </source>
</evidence>
<evidence type="ECO:0000313" key="6">
    <source>
        <dbReference type="EMBL" id="EXX51188.1"/>
    </source>
</evidence>
<dbReference type="EMBL" id="JEMT01029706">
    <property type="protein sequence ID" value="EXX51188.1"/>
    <property type="molecule type" value="Genomic_DNA"/>
</dbReference>
<dbReference type="PANTHER" id="PTHR44329">
    <property type="entry name" value="SERINE/THREONINE-PROTEIN KINASE TNNI3K-RELATED"/>
    <property type="match status" value="1"/>
</dbReference>
<keyword evidence="2" id="KW-0547">Nucleotide-binding</keyword>
<evidence type="ECO:0000313" key="7">
    <source>
        <dbReference type="Proteomes" id="UP000022910"/>
    </source>
</evidence>
<dbReference type="PANTHER" id="PTHR44329:SF288">
    <property type="entry name" value="MITOGEN-ACTIVATED PROTEIN KINASE KINASE KINASE 20"/>
    <property type="match status" value="1"/>
</dbReference>
<dbReference type="InterPro" id="IPR011009">
    <property type="entry name" value="Kinase-like_dom_sf"/>
</dbReference>
<dbReference type="HOGENOM" id="CLU_000288_7_34_1"/>
<evidence type="ECO:0000256" key="4">
    <source>
        <dbReference type="ARBA" id="ARBA00022840"/>
    </source>
</evidence>
<accession>A0A015L8S0</accession>
<evidence type="ECO:0000259" key="5">
    <source>
        <dbReference type="PROSITE" id="PS50011"/>
    </source>
</evidence>
<dbReference type="Pfam" id="PF07714">
    <property type="entry name" value="PK_Tyr_Ser-Thr"/>
    <property type="match status" value="1"/>
</dbReference>
<protein>
    <submittedName>
        <fullName evidence="6">Cdc15p</fullName>
    </submittedName>
</protein>
<keyword evidence="7" id="KW-1185">Reference proteome</keyword>
<evidence type="ECO:0000256" key="1">
    <source>
        <dbReference type="ARBA" id="ARBA00022679"/>
    </source>
</evidence>
<dbReference type="AlphaFoldDB" id="A0A015L8S0"/>
<dbReference type="InterPro" id="IPR000719">
    <property type="entry name" value="Prot_kinase_dom"/>
</dbReference>
<feature type="domain" description="Protein kinase" evidence="5">
    <location>
        <begin position="316"/>
        <end position="594"/>
    </location>
</feature>
<keyword evidence="1" id="KW-0808">Transferase</keyword>
<dbReference type="Gene3D" id="1.10.510.10">
    <property type="entry name" value="Transferase(Phosphotransferase) domain 1"/>
    <property type="match status" value="1"/>
</dbReference>
<dbReference type="Proteomes" id="UP000022910">
    <property type="component" value="Unassembled WGS sequence"/>
</dbReference>
<name>A0A015L8S0_RHIIW</name>
<keyword evidence="3" id="KW-0418">Kinase</keyword>
<comment type="caution">
    <text evidence="6">The sequence shown here is derived from an EMBL/GenBank/DDBJ whole genome shotgun (WGS) entry which is preliminary data.</text>
</comment>
<evidence type="ECO:0000256" key="2">
    <source>
        <dbReference type="ARBA" id="ARBA00022741"/>
    </source>
</evidence>
<dbReference type="GO" id="GO:0005524">
    <property type="term" value="F:ATP binding"/>
    <property type="evidence" value="ECO:0007669"/>
    <property type="project" value="UniProtKB-KW"/>
</dbReference>
<organism evidence="6 7">
    <name type="scientific">Rhizophagus irregularis (strain DAOM 197198w)</name>
    <name type="common">Glomus intraradices</name>
    <dbReference type="NCBI Taxonomy" id="1432141"/>
    <lineage>
        <taxon>Eukaryota</taxon>
        <taxon>Fungi</taxon>
        <taxon>Fungi incertae sedis</taxon>
        <taxon>Mucoromycota</taxon>
        <taxon>Glomeromycotina</taxon>
        <taxon>Glomeromycetes</taxon>
        <taxon>Glomerales</taxon>
        <taxon>Glomeraceae</taxon>
        <taxon>Rhizophagus</taxon>
    </lineage>
</organism>
<dbReference type="InterPro" id="IPR001245">
    <property type="entry name" value="Ser-Thr/Tyr_kinase_cat_dom"/>
</dbReference>
<keyword evidence="4" id="KW-0067">ATP-binding</keyword>
<reference evidence="6 7" key="1">
    <citation type="submission" date="2014-02" db="EMBL/GenBank/DDBJ databases">
        <title>Single nucleus genome sequencing reveals high similarity among nuclei of an endomycorrhizal fungus.</title>
        <authorList>
            <person name="Lin K."/>
            <person name="Geurts R."/>
            <person name="Zhang Z."/>
            <person name="Limpens E."/>
            <person name="Saunders D.G."/>
            <person name="Mu D."/>
            <person name="Pang E."/>
            <person name="Cao H."/>
            <person name="Cha H."/>
            <person name="Lin T."/>
            <person name="Zhou Q."/>
            <person name="Shang Y."/>
            <person name="Li Y."/>
            <person name="Ivanov S."/>
            <person name="Sharma T."/>
            <person name="Velzen R.V."/>
            <person name="Ruijter N.D."/>
            <person name="Aanen D.K."/>
            <person name="Win J."/>
            <person name="Kamoun S."/>
            <person name="Bisseling T."/>
            <person name="Huang S."/>
        </authorList>
    </citation>
    <scope>NUCLEOTIDE SEQUENCE [LARGE SCALE GENOMIC DNA]</scope>
    <source>
        <strain evidence="7">DAOM197198w</strain>
    </source>
</reference>
<dbReference type="PROSITE" id="PS50011">
    <property type="entry name" value="PROTEIN_KINASE_DOM"/>
    <property type="match status" value="1"/>
</dbReference>
<dbReference type="SMART" id="SM00220">
    <property type="entry name" value="S_TKc"/>
    <property type="match status" value="1"/>
</dbReference>
<dbReference type="GO" id="GO:0004674">
    <property type="term" value="F:protein serine/threonine kinase activity"/>
    <property type="evidence" value="ECO:0007669"/>
    <property type="project" value="TreeGrafter"/>
</dbReference>
<proteinExistence type="predicted"/>
<sequence>MENTDDEYSFDLTPKLKSSPIKILFVSFNESDKKCIYCGEEYIKTIFCRQKYCKKCASCYITDIKYNNIYLDLNLYIENLKCCENERSETYEPQNIQECCRNCLEILYFKQIPVRYSYKSKYRNLYENTIESEKNCRLCGKSLYKGKNINEMERFKLCSNCYLISSGCVKSTLTEKSIPIIYLPWWHNKSYCEACKKTLTFISDCQKYCTNCLIFYTGCRYCLTTNVIFGPTIQSQCKKCKRVSSIDFDNTKISIGNSDLDDFLSNSRINIYESLKITEFVDKVKNIDKYFCPYTICKSIYQVVKQSMEWISYSQFTNINEIAQGGYGTIYQATWLDGGLSDRGYRSSNETVILKRFMNSKDIDKYFLNELKSNQYCYQIKHHIVKTYGFTRDPELEGYILVMEYAKEGDLHNFLQKRFADITWNKEKLIILWQISEGLETIHKANYIHRDFHSGNILFDFASPGYEPNYDEKHQWKIGDLGLSQHANNTSSNNEIYGVIPYIAPEIFNGSSFSKITDVYSMGMIMWELTTGCKPFANVKHDHNLIYKILDGERPVITEDTPECYANLMKSCWAPAPKKSPSIKKVRNTFGSWYFRKKHNEVFDQAESKRKKLINLRQLGPEFSEKPHPDAIFTSRPLSSIISKCSSINPSKDYTSKELEFDIDIERSNVVRTIEELNINSHAIDYTSKELEFDIDIERSNVVRTIEELNINSHAIDYTSKELEFDIDIERSNVVRTIEELNINSHAIDYTSKELEFDIDIERANVLVTKRNIEELNINSHENNGKHIKIE</sequence>